<evidence type="ECO:0000313" key="4">
    <source>
        <dbReference type="Proteomes" id="UP000005239"/>
    </source>
</evidence>
<keyword evidence="4" id="KW-1185">Reference proteome</keyword>
<dbReference type="AlphaFoldDB" id="A0A2A6B482"/>
<dbReference type="InterPro" id="IPR036045">
    <property type="entry name" value="Sec1-like_sf"/>
</dbReference>
<dbReference type="GO" id="GO:0006886">
    <property type="term" value="P:intracellular protein transport"/>
    <property type="evidence" value="ECO:0000318"/>
    <property type="project" value="GO_Central"/>
</dbReference>
<name>A0A2A6B482_PRIPA</name>
<dbReference type="InterPro" id="IPR043127">
    <property type="entry name" value="Sec-1-like_dom3a"/>
</dbReference>
<protein>
    <submittedName>
        <fullName evidence="3">Vps-33.1</fullName>
    </submittedName>
</protein>
<dbReference type="Gene3D" id="3.90.830.10">
    <property type="entry name" value="Syntaxin Binding Protein 1, Chain A, domain 2"/>
    <property type="match status" value="1"/>
</dbReference>
<organism evidence="3 4">
    <name type="scientific">Pristionchus pacificus</name>
    <name type="common">Parasitic nematode worm</name>
    <dbReference type="NCBI Taxonomy" id="54126"/>
    <lineage>
        <taxon>Eukaryota</taxon>
        <taxon>Metazoa</taxon>
        <taxon>Ecdysozoa</taxon>
        <taxon>Nematoda</taxon>
        <taxon>Chromadorea</taxon>
        <taxon>Rhabditida</taxon>
        <taxon>Rhabditina</taxon>
        <taxon>Diplogasteromorpha</taxon>
        <taxon>Diplogasteroidea</taxon>
        <taxon>Neodiplogasteridae</taxon>
        <taxon>Pristionchus</taxon>
    </lineage>
</organism>
<reference evidence="4" key="1">
    <citation type="journal article" date="2008" name="Nat. Genet.">
        <title>The Pristionchus pacificus genome provides a unique perspective on nematode lifestyle and parasitism.</title>
        <authorList>
            <person name="Dieterich C."/>
            <person name="Clifton S.W."/>
            <person name="Schuster L.N."/>
            <person name="Chinwalla A."/>
            <person name="Delehaunty K."/>
            <person name="Dinkelacker I."/>
            <person name="Fulton L."/>
            <person name="Fulton R."/>
            <person name="Godfrey J."/>
            <person name="Minx P."/>
            <person name="Mitreva M."/>
            <person name="Roeseler W."/>
            <person name="Tian H."/>
            <person name="Witte H."/>
            <person name="Yang S.P."/>
            <person name="Wilson R.K."/>
            <person name="Sommer R.J."/>
        </authorList>
    </citation>
    <scope>NUCLEOTIDE SEQUENCE [LARGE SCALE GENOMIC DNA]</scope>
    <source>
        <strain evidence="4">PS312</strain>
    </source>
</reference>
<dbReference type="InterPro" id="IPR001619">
    <property type="entry name" value="Sec1-like"/>
</dbReference>
<dbReference type="SUPFAM" id="SSF50729">
    <property type="entry name" value="PH domain-like"/>
    <property type="match status" value="1"/>
</dbReference>
<dbReference type="GO" id="GO:0005764">
    <property type="term" value="C:lysosome"/>
    <property type="evidence" value="ECO:0000318"/>
    <property type="project" value="GO_Central"/>
</dbReference>
<dbReference type="SUPFAM" id="SSF56815">
    <property type="entry name" value="Sec1/munc18-like (SM) proteins"/>
    <property type="match status" value="1"/>
</dbReference>
<sequence>MALASPGNADPSAMRPHKTDVEEGWTSQVRAVRSYNRRLLFSTLDSIEGNKTIVWSEKLMQRVNVFATGTELKEHGVVNNHIVDKQHPTSSPNILFFVEKSMTEANKLIEYLKEVNNANSYNHVFFIPDEWYAARQKLKDEKNMWDKLETVQSLPLSWIPSEGDIISLGEPTLSSTLLLNGDWTVLHRCACALYELERMVGRPFVLHTKGNWSHDIANMLVKMRDNGESSSSPFDPSPLPPASGLNLTRLVLIDRWVDPLAPLLTPHTYAAMLDDIYGIGLKDSIKIRESELEDKAKKQEFEGRERENSSDAWKDLPLNDEIFHKLKHFHIAQLGREVADIWADVKKDSERNQEKMSLAECQLFVRKLPLFLHRKSRLTQHMNLNELLNKAMHRKFDERRIEKDLLSSPSSDKIVPSIEDVIIRADSLDYALRLVAIQSLAAEGLKTSILQIYRKMIFQSFGVDALNKFVKMQKIGLIREKAAVRFIPPYAPMLFSQQKKEYKLMPDEVETINPSDSAYAYDFYSSLVVRMIEEGVKIKWVGWNTPKGNSAIERSKGERIEEEKGSTVVFIVGGVTRAEVAGLRQIKNIGLVASSSIVNRRNIIDSLTNILMARDETAVSALSFEKRTQLLNSKFAILNREFVRFLCDEVNKDAEIDLTPTVTSYIDNVKDLRRMYNLGAKEGEKEKRDGEIVRKKATARRRLKGGEGEKNTGGNTTLPCVPKTPQLKMSTPAGLSAPSTLEMSADISAISPFGGTAIKKVEKDAGDETLKALPPTIGAPSGGACGRKRAIRGGGPAGDGESIVFRGATQTTSSTPTITVKPPPITFQLPKGSAGFWDTKPAGDDNKEKKKDELKDEEKKDTLKGEDKKEETKPFTFGSGTAPKFTGFNFGGIASSSTESAPKLAPSTGGFNLFGAINTTSSLSSSSTPTLTFGLPKPSVGLTFPSSTTASSTTEGGADGDEEGEYVPPKADVVENKEEDAKISLKCAVFKLEEKEYTKLGVGQLYVKENDGKSSLLVRAATTTGTILVNGRIDGSMKAEKADDMKLRVSVPVSSTEIKTFLIRLPNKEDAEKVLTLLKDGGAK</sequence>
<comment type="similarity">
    <text evidence="1">Belongs to the STXBP/unc-18/SEC1 family.</text>
</comment>
<feature type="compositionally biased region" description="Low complexity" evidence="2">
    <location>
        <begin position="809"/>
        <end position="820"/>
    </location>
</feature>
<dbReference type="Pfam" id="PF00995">
    <property type="entry name" value="Sec1"/>
    <property type="match status" value="1"/>
</dbReference>
<accession>A0A2A6B482</accession>
<evidence type="ECO:0000256" key="1">
    <source>
        <dbReference type="ARBA" id="ARBA00009884"/>
    </source>
</evidence>
<dbReference type="GO" id="GO:0016192">
    <property type="term" value="P:vesicle-mediated transport"/>
    <property type="evidence" value="ECO:0000318"/>
    <property type="project" value="GO_Central"/>
</dbReference>
<gene>
    <name evidence="3" type="primary">WBGene00115057</name>
</gene>
<proteinExistence type="inferred from homology"/>
<dbReference type="InterPro" id="IPR027482">
    <property type="entry name" value="Sec1-like_dom2"/>
</dbReference>
<dbReference type="Gene3D" id="3.40.50.2060">
    <property type="match status" value="1"/>
</dbReference>
<dbReference type="GO" id="GO:0033263">
    <property type="term" value="C:CORVET complex"/>
    <property type="evidence" value="ECO:0000318"/>
    <property type="project" value="GO_Central"/>
</dbReference>
<dbReference type="Gene3D" id="1.25.40.850">
    <property type="match status" value="1"/>
</dbReference>
<dbReference type="PANTHER" id="PTHR11679">
    <property type="entry name" value="VESICLE PROTEIN SORTING-ASSOCIATED"/>
    <property type="match status" value="1"/>
</dbReference>
<dbReference type="Proteomes" id="UP000005239">
    <property type="component" value="Unassembled WGS sequence"/>
</dbReference>
<feature type="compositionally biased region" description="Basic and acidic residues" evidence="2">
    <location>
        <begin position="841"/>
        <end position="873"/>
    </location>
</feature>
<feature type="region of interest" description="Disordered" evidence="2">
    <location>
        <begin position="698"/>
        <end position="725"/>
    </location>
</feature>
<accession>A0A8R1UHU7</accession>
<dbReference type="InterPro" id="IPR011993">
    <property type="entry name" value="PH-like_dom_sf"/>
</dbReference>
<feature type="compositionally biased region" description="Low complexity" evidence="2">
    <location>
        <begin position="946"/>
        <end position="956"/>
    </location>
</feature>
<dbReference type="Gene3D" id="2.30.29.30">
    <property type="entry name" value="Pleckstrin-homology domain (PH domain)/Phosphotyrosine-binding domain (PTB)"/>
    <property type="match status" value="1"/>
</dbReference>
<dbReference type="InterPro" id="IPR043155">
    <property type="entry name" value="VPS33_dom3b"/>
</dbReference>
<feature type="region of interest" description="Disordered" evidence="2">
    <location>
        <begin position="1"/>
        <end position="22"/>
    </location>
</feature>
<dbReference type="InterPro" id="IPR043154">
    <property type="entry name" value="Sec-1-like_dom1"/>
</dbReference>
<reference evidence="3" key="2">
    <citation type="submission" date="2022-06" db="UniProtKB">
        <authorList>
            <consortium name="EnsemblMetazoa"/>
        </authorList>
    </citation>
    <scope>IDENTIFICATION</scope>
    <source>
        <strain evidence="3">PS312</strain>
    </source>
</reference>
<dbReference type="FunFam" id="2.30.29.30:FF:000713">
    <property type="entry name" value="Nuclear Pore complex Protein"/>
    <property type="match status" value="1"/>
</dbReference>
<dbReference type="EnsemblMetazoa" id="PPA25503.1">
    <property type="protein sequence ID" value="PPA25503.1"/>
    <property type="gene ID" value="WBGene00115057"/>
</dbReference>
<evidence type="ECO:0000313" key="3">
    <source>
        <dbReference type="EnsemblMetazoa" id="PPA25503.1"/>
    </source>
</evidence>
<feature type="region of interest" description="Disordered" evidence="2">
    <location>
        <begin position="942"/>
        <end position="966"/>
    </location>
</feature>
<dbReference type="Gene3D" id="3.40.50.1910">
    <property type="match status" value="2"/>
</dbReference>
<evidence type="ECO:0000256" key="2">
    <source>
        <dbReference type="SAM" id="MobiDB-lite"/>
    </source>
</evidence>
<feature type="region of interest" description="Disordered" evidence="2">
    <location>
        <begin position="772"/>
        <end position="904"/>
    </location>
</feature>